<comment type="function">
    <text evidence="1 8">Reversible hydration of carbon dioxide.</text>
</comment>
<name>A0ABM1J1P3_POLDO</name>
<accession>A0ABM1J1P3</accession>
<evidence type="ECO:0000256" key="8">
    <source>
        <dbReference type="RuleBase" id="RU367011"/>
    </source>
</evidence>
<dbReference type="PROSITE" id="PS00162">
    <property type="entry name" value="ALPHA_CA_1"/>
    <property type="match status" value="1"/>
</dbReference>
<feature type="signal peptide" evidence="8">
    <location>
        <begin position="1"/>
        <end position="19"/>
    </location>
</feature>
<evidence type="ECO:0000256" key="7">
    <source>
        <dbReference type="ARBA" id="ARBA00048348"/>
    </source>
</evidence>
<keyword evidence="4 8" id="KW-0479">Metal-binding</keyword>
<comment type="similarity">
    <text evidence="2 8">Belongs to the alpha-carbonic anhydrase family.</text>
</comment>
<reference evidence="11" key="1">
    <citation type="submission" date="2025-08" db="UniProtKB">
        <authorList>
            <consortium name="RefSeq"/>
        </authorList>
    </citation>
    <scope>IDENTIFICATION</scope>
    <source>
        <tissue evidence="11">Whole body</tissue>
    </source>
</reference>
<evidence type="ECO:0000256" key="5">
    <source>
        <dbReference type="ARBA" id="ARBA00022833"/>
    </source>
</evidence>
<feature type="domain" description="Alpha-carbonic anhydrase" evidence="9">
    <location>
        <begin position="20"/>
        <end position="266"/>
    </location>
</feature>
<feature type="chain" id="PRO_5045002560" description="Carbonic anhydrase" evidence="8">
    <location>
        <begin position="20"/>
        <end position="294"/>
    </location>
</feature>
<dbReference type="InterPro" id="IPR001148">
    <property type="entry name" value="CA_dom"/>
</dbReference>
<comment type="cofactor">
    <cofactor evidence="8">
        <name>Zn(2+)</name>
        <dbReference type="ChEBI" id="CHEBI:29105"/>
    </cofactor>
</comment>
<evidence type="ECO:0000256" key="4">
    <source>
        <dbReference type="ARBA" id="ARBA00022723"/>
    </source>
</evidence>
<dbReference type="Proteomes" id="UP000694924">
    <property type="component" value="Unplaced"/>
</dbReference>
<evidence type="ECO:0000256" key="3">
    <source>
        <dbReference type="ARBA" id="ARBA00012925"/>
    </source>
</evidence>
<dbReference type="InterPro" id="IPR018338">
    <property type="entry name" value="Carbonic_anhydrase_a-class_CS"/>
</dbReference>
<keyword evidence="5 8" id="KW-0862">Zinc</keyword>
<comment type="catalytic activity">
    <reaction evidence="7 8">
        <text>hydrogencarbonate + H(+) = CO2 + H2O</text>
        <dbReference type="Rhea" id="RHEA:10748"/>
        <dbReference type="ChEBI" id="CHEBI:15377"/>
        <dbReference type="ChEBI" id="CHEBI:15378"/>
        <dbReference type="ChEBI" id="CHEBI:16526"/>
        <dbReference type="ChEBI" id="CHEBI:17544"/>
        <dbReference type="EC" id="4.2.1.1"/>
    </reaction>
</comment>
<dbReference type="CDD" id="cd00326">
    <property type="entry name" value="alpha_CA"/>
    <property type="match status" value="1"/>
</dbReference>
<dbReference type="Pfam" id="PF00194">
    <property type="entry name" value="Carb_anhydrase"/>
    <property type="match status" value="1"/>
</dbReference>
<dbReference type="InterPro" id="IPR023561">
    <property type="entry name" value="Carbonic_anhydrase_a-class"/>
</dbReference>
<gene>
    <name evidence="11" type="primary">LOC107071691</name>
</gene>
<keyword evidence="10" id="KW-1185">Reference proteome</keyword>
<dbReference type="SUPFAM" id="SSF51069">
    <property type="entry name" value="Carbonic anhydrase"/>
    <property type="match status" value="1"/>
</dbReference>
<dbReference type="Gene3D" id="3.10.200.10">
    <property type="entry name" value="Alpha carbonic anhydrase"/>
    <property type="match status" value="1"/>
</dbReference>
<organism evidence="10 11">
    <name type="scientific">Polistes dominula</name>
    <name type="common">European paper wasp</name>
    <name type="synonym">Vespa dominula</name>
    <dbReference type="NCBI Taxonomy" id="743375"/>
    <lineage>
        <taxon>Eukaryota</taxon>
        <taxon>Metazoa</taxon>
        <taxon>Ecdysozoa</taxon>
        <taxon>Arthropoda</taxon>
        <taxon>Hexapoda</taxon>
        <taxon>Insecta</taxon>
        <taxon>Pterygota</taxon>
        <taxon>Neoptera</taxon>
        <taxon>Endopterygota</taxon>
        <taxon>Hymenoptera</taxon>
        <taxon>Apocrita</taxon>
        <taxon>Aculeata</taxon>
        <taxon>Vespoidea</taxon>
        <taxon>Vespidae</taxon>
        <taxon>Polistinae</taxon>
        <taxon>Polistini</taxon>
        <taxon>Polistes</taxon>
    </lineage>
</organism>
<evidence type="ECO:0000256" key="2">
    <source>
        <dbReference type="ARBA" id="ARBA00010718"/>
    </source>
</evidence>
<dbReference type="PANTHER" id="PTHR18952:SF265">
    <property type="entry name" value="CARBONIC ANHYDRASE"/>
    <property type="match status" value="1"/>
</dbReference>
<evidence type="ECO:0000313" key="10">
    <source>
        <dbReference type="Proteomes" id="UP000694924"/>
    </source>
</evidence>
<dbReference type="EC" id="4.2.1.1" evidence="3 8"/>
<proteinExistence type="inferred from homology"/>
<evidence type="ECO:0000256" key="6">
    <source>
        <dbReference type="ARBA" id="ARBA00023239"/>
    </source>
</evidence>
<dbReference type="GeneID" id="107071691"/>
<dbReference type="InterPro" id="IPR036398">
    <property type="entry name" value="CA_dom_sf"/>
</dbReference>
<dbReference type="PANTHER" id="PTHR18952">
    <property type="entry name" value="CARBONIC ANHYDRASE"/>
    <property type="match status" value="1"/>
</dbReference>
<keyword evidence="6 8" id="KW-0456">Lyase</keyword>
<dbReference type="PROSITE" id="PS51144">
    <property type="entry name" value="ALPHA_CA_2"/>
    <property type="match status" value="1"/>
</dbReference>
<sequence>MWIYSTLFVILTGFHIGRTADWGYWGDHEPNKWPGTCSTGKQQSPINIVTANTINTDLGELKFIRYDHPFTGKVTNSGHTIRVDLFEYPMQLEIKHLSANYTFVQMHFHWGSEHTIDDKRYPLELHLVHYNDDYINDLVASEHRNGLVVLTILFEMGENNNEGLEPIISGAKSVTEWVGASFVRINGEVIPELLLPKNRQNYYTYKGSLTTPDCKEVVTWFIMKDTLTVSEQQLEVLQNIESPDGTLKFNYRPTQSVNNRTIYYNLPGCSSAVKNNFSIYLFVVIYYIFFIKLS</sequence>
<protein>
    <recommendedName>
        <fullName evidence="3 8">Carbonic anhydrase</fullName>
        <ecNumber evidence="3 8">4.2.1.1</ecNumber>
    </recommendedName>
</protein>
<evidence type="ECO:0000256" key="1">
    <source>
        <dbReference type="ARBA" id="ARBA00002904"/>
    </source>
</evidence>
<dbReference type="SMART" id="SM01057">
    <property type="entry name" value="Carb_anhydrase"/>
    <property type="match status" value="1"/>
</dbReference>
<keyword evidence="8" id="KW-0732">Signal</keyword>
<dbReference type="RefSeq" id="XP_015186380.1">
    <property type="nucleotide sequence ID" value="XM_015330894.1"/>
</dbReference>
<evidence type="ECO:0000313" key="11">
    <source>
        <dbReference type="RefSeq" id="XP_015186380.1"/>
    </source>
</evidence>
<evidence type="ECO:0000259" key="9">
    <source>
        <dbReference type="PROSITE" id="PS51144"/>
    </source>
</evidence>